<dbReference type="GO" id="GO:0003955">
    <property type="term" value="F:NAD(P)H dehydrogenase (quinone) activity"/>
    <property type="evidence" value="ECO:0007669"/>
    <property type="project" value="TreeGrafter"/>
</dbReference>
<evidence type="ECO:0000256" key="2">
    <source>
        <dbReference type="ARBA" id="ARBA00023002"/>
    </source>
</evidence>
<dbReference type="SUPFAM" id="SSF52218">
    <property type="entry name" value="Flavoproteins"/>
    <property type="match status" value="1"/>
</dbReference>
<keyword evidence="5" id="KW-1185">Reference proteome</keyword>
<name>A0A0N0E7F8_9HYPH</name>
<dbReference type="Gene3D" id="3.40.50.360">
    <property type="match status" value="1"/>
</dbReference>
<reference evidence="4 5" key="1">
    <citation type="submission" date="2015-01" db="EMBL/GenBank/DDBJ databases">
        <title>Ahrensia donghaiensis sp. nov., a novel dimethylsulphoniopropionate-cleavage bacterium isolated from seawater and emended descriptions of the genus Ahrensia and Ahrensia kielensis.</title>
        <authorList>
            <person name="Liu J."/>
        </authorList>
    </citation>
    <scope>NUCLEOTIDE SEQUENCE [LARGE SCALE GENOMIC DNA]</scope>
    <source>
        <strain evidence="4 5">LZD062</strain>
    </source>
</reference>
<proteinExistence type="inferred from homology"/>
<dbReference type="PANTHER" id="PTHR10204">
    <property type="entry name" value="NAD P H OXIDOREDUCTASE-RELATED"/>
    <property type="match status" value="1"/>
</dbReference>
<sequence>MKKRIYILNGHPAEASLSKTFTEIYAKTARAAGHEVRLTHLHDLEFDSDFGHSNFSDTKPLEPSLEQLISDIEWSEHVVLAAPLWWGGLPAKLKGAIDRTFLPGRTFDTRVKEGTLPKPMLGGRTARIIITSDTPGWYMQLIYRNAIFQQLKKQIFGFVGLKPSRFTHFTGASTAKPENVARWISKVEKIALSAS</sequence>
<evidence type="ECO:0000313" key="4">
    <source>
        <dbReference type="EMBL" id="KPB01145.1"/>
    </source>
</evidence>
<comment type="similarity">
    <text evidence="1">Belongs to the NAD(P)H dehydrogenase (quinone) family.</text>
</comment>
<comment type="caution">
    <text evidence="4">The sequence shown here is derived from an EMBL/GenBank/DDBJ whole genome shotgun (WGS) entry which is preliminary data.</text>
</comment>
<dbReference type="InterPro" id="IPR029039">
    <property type="entry name" value="Flavoprotein-like_sf"/>
</dbReference>
<dbReference type="InterPro" id="IPR051545">
    <property type="entry name" value="NAD(P)H_dehydrogenase_qn"/>
</dbReference>
<dbReference type="AlphaFoldDB" id="A0A0N0E7F8"/>
<dbReference type="RefSeq" id="WP_053999143.1">
    <property type="nucleotide sequence ID" value="NZ_JXMU01000013.1"/>
</dbReference>
<dbReference type="InterPro" id="IPR003680">
    <property type="entry name" value="Flavodoxin_fold"/>
</dbReference>
<gene>
    <name evidence="4" type="ORF">SU32_09605</name>
</gene>
<keyword evidence="2" id="KW-0560">Oxidoreductase</keyword>
<evidence type="ECO:0000259" key="3">
    <source>
        <dbReference type="Pfam" id="PF02525"/>
    </source>
</evidence>
<organism evidence="4 5">
    <name type="scientific">Ahrensia marina</name>
    <dbReference type="NCBI Taxonomy" id="1514904"/>
    <lineage>
        <taxon>Bacteria</taxon>
        <taxon>Pseudomonadati</taxon>
        <taxon>Pseudomonadota</taxon>
        <taxon>Alphaproteobacteria</taxon>
        <taxon>Hyphomicrobiales</taxon>
        <taxon>Ahrensiaceae</taxon>
        <taxon>Ahrensia</taxon>
    </lineage>
</organism>
<evidence type="ECO:0000256" key="1">
    <source>
        <dbReference type="ARBA" id="ARBA00006252"/>
    </source>
</evidence>
<protein>
    <submittedName>
        <fullName evidence="4">NAD(P)H dehydrogenase</fullName>
    </submittedName>
</protein>
<dbReference type="Pfam" id="PF02525">
    <property type="entry name" value="Flavodoxin_2"/>
    <property type="match status" value="1"/>
</dbReference>
<evidence type="ECO:0000313" key="5">
    <source>
        <dbReference type="Proteomes" id="UP000038011"/>
    </source>
</evidence>
<accession>A0A0N0E7F8</accession>
<dbReference type="Proteomes" id="UP000038011">
    <property type="component" value="Unassembled WGS sequence"/>
</dbReference>
<dbReference type="EMBL" id="JXMU01000013">
    <property type="protein sequence ID" value="KPB01145.1"/>
    <property type="molecule type" value="Genomic_DNA"/>
</dbReference>
<dbReference type="PANTHER" id="PTHR10204:SF34">
    <property type="entry name" value="NAD(P)H DEHYDROGENASE [QUINONE] 1 ISOFORM 1"/>
    <property type="match status" value="1"/>
</dbReference>
<dbReference type="GO" id="GO:0005829">
    <property type="term" value="C:cytosol"/>
    <property type="evidence" value="ECO:0007669"/>
    <property type="project" value="TreeGrafter"/>
</dbReference>
<feature type="domain" description="Flavodoxin-like fold" evidence="3">
    <location>
        <begin position="3"/>
        <end position="186"/>
    </location>
</feature>
<dbReference type="PATRIC" id="fig|1514904.3.peg.751"/>
<dbReference type="STRING" id="1514904.SU32_09605"/>